<dbReference type="CDD" id="cd03801">
    <property type="entry name" value="GT4_PimA-like"/>
    <property type="match status" value="1"/>
</dbReference>
<accession>A0A4V3CPG8</accession>
<evidence type="ECO:0000313" key="6">
    <source>
        <dbReference type="Proteomes" id="UP000295087"/>
    </source>
</evidence>
<organism evidence="5 6">
    <name type="scientific">Nocardia ignorata</name>
    <dbReference type="NCBI Taxonomy" id="145285"/>
    <lineage>
        <taxon>Bacteria</taxon>
        <taxon>Bacillati</taxon>
        <taxon>Actinomycetota</taxon>
        <taxon>Actinomycetes</taxon>
        <taxon>Mycobacteriales</taxon>
        <taxon>Nocardiaceae</taxon>
        <taxon>Nocardia</taxon>
    </lineage>
</organism>
<dbReference type="GO" id="GO:0016757">
    <property type="term" value="F:glycosyltransferase activity"/>
    <property type="evidence" value="ECO:0007669"/>
    <property type="project" value="UniProtKB-KW"/>
</dbReference>
<keyword evidence="2 5" id="KW-0808">Transferase</keyword>
<comment type="caution">
    <text evidence="5">The sequence shown here is derived from an EMBL/GenBank/DDBJ whole genome shotgun (WGS) entry which is preliminary data.</text>
</comment>
<evidence type="ECO:0000256" key="1">
    <source>
        <dbReference type="ARBA" id="ARBA00022676"/>
    </source>
</evidence>
<dbReference type="Proteomes" id="UP000295087">
    <property type="component" value="Unassembled WGS sequence"/>
</dbReference>
<reference evidence="5 6" key="1">
    <citation type="submission" date="2019-03" db="EMBL/GenBank/DDBJ databases">
        <title>Genomic Encyclopedia of Type Strains, Phase IV (KMG-IV): sequencing the most valuable type-strain genomes for metagenomic binning, comparative biology and taxonomic classification.</title>
        <authorList>
            <person name="Goeker M."/>
        </authorList>
    </citation>
    <scope>NUCLEOTIDE SEQUENCE [LARGE SCALE GENOMIC DNA]</scope>
    <source>
        <strain evidence="5 6">DSM 44496</strain>
    </source>
</reference>
<keyword evidence="6" id="KW-1185">Reference proteome</keyword>
<dbReference type="PANTHER" id="PTHR12526:SF510">
    <property type="entry name" value="D-INOSITOL 3-PHOSPHATE GLYCOSYLTRANSFERASE"/>
    <property type="match status" value="1"/>
</dbReference>
<dbReference type="EMBL" id="SNXK01000004">
    <property type="protein sequence ID" value="TDP37872.1"/>
    <property type="molecule type" value="Genomic_DNA"/>
</dbReference>
<protein>
    <submittedName>
        <fullName evidence="5">Glycosyltransferase involved in cell wall biosynthesis</fullName>
    </submittedName>
</protein>
<sequence>MPGAERDLLFVAHSAQASGAEKVMLDLIELAVARGYRVRVACPVGALSERLPGSVGHVPIPELGLSGQQGGARFAAALVMLWHWVLAAAALRKASRGGRARLVVNSTMALPAVAMSVPRRRDTVWLVHDILASTRQFAVARIGRMALARAVAVSERAAAPVRALGIETQVAWLGVPWPVEPAPVLDRSHPVVGILGVITEWKGHHVLLEAVAALPGVCVEIAGTALPGDEPYLACLRDRAARPDLAGRVRFLGHVDPLPTIRGWDVLVSASVLPEAGPLVVLEAMSVGVPVVATDHGGNVSTDVAVCVRPDDPHALCEALSRITEDHALRARLREAGLAKIATRHNRTRTRPHMFDTVVGDGDRAMSTPAANSTSAAPASP</sequence>
<gene>
    <name evidence="5" type="ORF">DFR75_104224</name>
</gene>
<dbReference type="SUPFAM" id="SSF53756">
    <property type="entry name" value="UDP-Glycosyltransferase/glycogen phosphorylase"/>
    <property type="match status" value="1"/>
</dbReference>
<evidence type="ECO:0000313" key="5">
    <source>
        <dbReference type="EMBL" id="TDP37872.1"/>
    </source>
</evidence>
<dbReference type="Gene3D" id="3.40.50.2000">
    <property type="entry name" value="Glycogen Phosphorylase B"/>
    <property type="match status" value="2"/>
</dbReference>
<dbReference type="InterPro" id="IPR001296">
    <property type="entry name" value="Glyco_trans_1"/>
</dbReference>
<feature type="compositionally biased region" description="Low complexity" evidence="3">
    <location>
        <begin position="365"/>
        <end position="381"/>
    </location>
</feature>
<dbReference type="Pfam" id="PF00534">
    <property type="entry name" value="Glycos_transf_1"/>
    <property type="match status" value="1"/>
</dbReference>
<keyword evidence="1" id="KW-0328">Glycosyltransferase</keyword>
<dbReference type="AlphaFoldDB" id="A0A4V3CPG8"/>
<dbReference type="RefSeq" id="WP_067488702.1">
    <property type="nucleotide sequence ID" value="NZ_SNXK01000004.1"/>
</dbReference>
<proteinExistence type="predicted"/>
<feature type="domain" description="Glycosyl transferase family 1" evidence="4">
    <location>
        <begin position="188"/>
        <end position="337"/>
    </location>
</feature>
<name>A0A4V3CPG8_NOCIG</name>
<evidence type="ECO:0000256" key="2">
    <source>
        <dbReference type="ARBA" id="ARBA00022679"/>
    </source>
</evidence>
<evidence type="ECO:0000259" key="4">
    <source>
        <dbReference type="Pfam" id="PF00534"/>
    </source>
</evidence>
<evidence type="ECO:0000256" key="3">
    <source>
        <dbReference type="SAM" id="MobiDB-lite"/>
    </source>
</evidence>
<feature type="region of interest" description="Disordered" evidence="3">
    <location>
        <begin position="354"/>
        <end position="381"/>
    </location>
</feature>
<dbReference type="PANTHER" id="PTHR12526">
    <property type="entry name" value="GLYCOSYLTRANSFERASE"/>
    <property type="match status" value="1"/>
</dbReference>